<dbReference type="InterPro" id="IPR002401">
    <property type="entry name" value="Cyt_P450_E_grp-I"/>
</dbReference>
<keyword evidence="9" id="KW-0472">Membrane</keyword>
<dbReference type="PANTHER" id="PTHR24286:SF366">
    <property type="entry name" value="BETA-AMYRIN 28-OXIDASE"/>
    <property type="match status" value="1"/>
</dbReference>
<dbReference type="EMBL" id="JAVXUO010001034">
    <property type="protein sequence ID" value="KAK2986838.1"/>
    <property type="molecule type" value="Genomic_DNA"/>
</dbReference>
<reference evidence="12" key="1">
    <citation type="submission" date="2022-12" db="EMBL/GenBank/DDBJ databases">
        <title>Draft genome assemblies for two species of Escallonia (Escalloniales).</title>
        <authorList>
            <person name="Chanderbali A."/>
            <person name="Dervinis C."/>
            <person name="Anghel I."/>
            <person name="Soltis D."/>
            <person name="Soltis P."/>
            <person name="Zapata F."/>
        </authorList>
    </citation>
    <scope>NUCLEOTIDE SEQUENCE</scope>
    <source>
        <strain evidence="12">UCBG92.1500</strain>
        <tissue evidence="12">Leaf</tissue>
    </source>
</reference>
<dbReference type="GO" id="GO:0016020">
    <property type="term" value="C:membrane"/>
    <property type="evidence" value="ECO:0007669"/>
    <property type="project" value="UniProtKB-SubCell"/>
</dbReference>
<evidence type="ECO:0000256" key="5">
    <source>
        <dbReference type="ARBA" id="ARBA00022723"/>
    </source>
</evidence>
<dbReference type="AlphaFoldDB" id="A0AA88RCH6"/>
<evidence type="ECO:0000256" key="11">
    <source>
        <dbReference type="RuleBase" id="RU000461"/>
    </source>
</evidence>
<keyword evidence="6" id="KW-1133">Transmembrane helix</keyword>
<dbReference type="InterPro" id="IPR036396">
    <property type="entry name" value="Cyt_P450_sf"/>
</dbReference>
<evidence type="ECO:0000256" key="7">
    <source>
        <dbReference type="ARBA" id="ARBA00023002"/>
    </source>
</evidence>
<dbReference type="InterPro" id="IPR001128">
    <property type="entry name" value="Cyt_P450"/>
</dbReference>
<dbReference type="PRINTS" id="PR00385">
    <property type="entry name" value="P450"/>
</dbReference>
<dbReference type="PANTHER" id="PTHR24286">
    <property type="entry name" value="CYTOCHROME P450 26"/>
    <property type="match status" value="1"/>
</dbReference>
<keyword evidence="13" id="KW-1185">Reference proteome</keyword>
<proteinExistence type="inferred from homology"/>
<organism evidence="12 13">
    <name type="scientific">Escallonia rubra</name>
    <dbReference type="NCBI Taxonomy" id="112253"/>
    <lineage>
        <taxon>Eukaryota</taxon>
        <taxon>Viridiplantae</taxon>
        <taxon>Streptophyta</taxon>
        <taxon>Embryophyta</taxon>
        <taxon>Tracheophyta</taxon>
        <taxon>Spermatophyta</taxon>
        <taxon>Magnoliopsida</taxon>
        <taxon>eudicotyledons</taxon>
        <taxon>Gunneridae</taxon>
        <taxon>Pentapetalae</taxon>
        <taxon>asterids</taxon>
        <taxon>campanulids</taxon>
        <taxon>Escalloniales</taxon>
        <taxon>Escalloniaceae</taxon>
        <taxon>Escallonia</taxon>
    </lineage>
</organism>
<dbReference type="FunFam" id="1.10.630.10:FF:000022">
    <property type="entry name" value="Taxadiene 5-alpha hydroxylase"/>
    <property type="match status" value="1"/>
</dbReference>
<keyword evidence="5 10" id="KW-0479">Metal-binding</keyword>
<dbReference type="GO" id="GO:0004497">
    <property type="term" value="F:monooxygenase activity"/>
    <property type="evidence" value="ECO:0007669"/>
    <property type="project" value="UniProtKB-KW"/>
</dbReference>
<dbReference type="GO" id="GO:0005506">
    <property type="term" value="F:iron ion binding"/>
    <property type="evidence" value="ECO:0007669"/>
    <property type="project" value="InterPro"/>
</dbReference>
<evidence type="ECO:0008006" key="14">
    <source>
        <dbReference type="Google" id="ProtNLM"/>
    </source>
</evidence>
<dbReference type="GO" id="GO:0020037">
    <property type="term" value="F:heme binding"/>
    <property type="evidence" value="ECO:0007669"/>
    <property type="project" value="InterPro"/>
</dbReference>
<evidence type="ECO:0000256" key="9">
    <source>
        <dbReference type="ARBA" id="ARBA00023136"/>
    </source>
</evidence>
<accession>A0AA88RCH6</accession>
<evidence type="ECO:0000256" key="10">
    <source>
        <dbReference type="PIRSR" id="PIRSR602401-1"/>
    </source>
</evidence>
<dbReference type="Proteomes" id="UP001187471">
    <property type="component" value="Unassembled WGS sequence"/>
</dbReference>
<sequence length="487" mass="55572">MEHALVLSLLLFVFTFVCLFLHHFISKRAQETVAANQTSEKPPLPPGTTGWPLIGETLDYFSKVLHGCPEKFVSERRDKYSSKVFRTSIIGQPMAILGGAEGNKLLFSNESKLVQVWWPSSIDKIFPKSHNKTNHEDFIDVRKMLSASLKADALQKFVGTNDAVMKQHLQTDWDRDEVKVSLVVKGYTLALACRLFLSISDPREVRKLAKPIEDISQGILSMAVNFPGTAFSRAVKASKAMRKEVEVMIKQRKTELSEKRATPTQDILSQMLLSTDDNGRFSNEVDIASYLVGLLHGGYGTVNAALTFVMKYLAEHPDVYDEVLREQMEIAKSEDRRELLTWEELRRMKYSWNVVNEVLRMTPPILGAFREAITDFNYAGYMIPKGWKLHWIAHDAHKNSEYFLNPEKFMPSRFEGNGPAPYTFVPFGGGPRMCPGNEYTRMVILVFLHNVVMKFRWEKVIPNEKIVSDPHPRPSLGLPIRLYPHKH</sequence>
<name>A0AA88RCH6_9ASTE</name>
<keyword evidence="4" id="KW-0812">Transmembrane</keyword>
<dbReference type="PROSITE" id="PS00086">
    <property type="entry name" value="CYTOCHROME_P450"/>
    <property type="match status" value="1"/>
</dbReference>
<gene>
    <name evidence="12" type="ORF">RJ640_011063</name>
</gene>
<evidence type="ECO:0000256" key="8">
    <source>
        <dbReference type="ARBA" id="ARBA00023004"/>
    </source>
</evidence>
<evidence type="ECO:0000313" key="12">
    <source>
        <dbReference type="EMBL" id="KAK2986838.1"/>
    </source>
</evidence>
<evidence type="ECO:0000256" key="3">
    <source>
        <dbReference type="ARBA" id="ARBA00010617"/>
    </source>
</evidence>
<dbReference type="Pfam" id="PF00067">
    <property type="entry name" value="p450"/>
    <property type="match status" value="1"/>
</dbReference>
<protein>
    <recommendedName>
        <fullName evidence="14">Cytochrome P450</fullName>
    </recommendedName>
</protein>
<evidence type="ECO:0000256" key="2">
    <source>
        <dbReference type="ARBA" id="ARBA00004167"/>
    </source>
</evidence>
<evidence type="ECO:0000256" key="4">
    <source>
        <dbReference type="ARBA" id="ARBA00022692"/>
    </source>
</evidence>
<feature type="binding site" description="axial binding residue" evidence="10">
    <location>
        <position position="434"/>
    </location>
    <ligand>
        <name>heme</name>
        <dbReference type="ChEBI" id="CHEBI:30413"/>
    </ligand>
    <ligandPart>
        <name>Fe</name>
        <dbReference type="ChEBI" id="CHEBI:18248"/>
    </ligandPart>
</feature>
<evidence type="ECO:0000313" key="13">
    <source>
        <dbReference type="Proteomes" id="UP001187471"/>
    </source>
</evidence>
<dbReference type="Gene3D" id="1.10.630.10">
    <property type="entry name" value="Cytochrome P450"/>
    <property type="match status" value="1"/>
</dbReference>
<comment type="similarity">
    <text evidence="3 11">Belongs to the cytochrome P450 family.</text>
</comment>
<dbReference type="SUPFAM" id="SSF48264">
    <property type="entry name" value="Cytochrome P450"/>
    <property type="match status" value="1"/>
</dbReference>
<dbReference type="GO" id="GO:0016125">
    <property type="term" value="P:sterol metabolic process"/>
    <property type="evidence" value="ECO:0007669"/>
    <property type="project" value="TreeGrafter"/>
</dbReference>
<dbReference type="InterPro" id="IPR017972">
    <property type="entry name" value="Cyt_P450_CS"/>
</dbReference>
<keyword evidence="10 11" id="KW-0349">Heme</keyword>
<comment type="subcellular location">
    <subcellularLocation>
        <location evidence="2">Membrane</location>
        <topology evidence="2">Single-pass membrane protein</topology>
    </subcellularLocation>
</comment>
<dbReference type="PRINTS" id="PR00463">
    <property type="entry name" value="EP450I"/>
</dbReference>
<comment type="caution">
    <text evidence="12">The sequence shown here is derived from an EMBL/GenBank/DDBJ whole genome shotgun (WGS) entry which is preliminary data.</text>
</comment>
<keyword evidence="8 10" id="KW-0408">Iron</keyword>
<dbReference type="GO" id="GO:0016705">
    <property type="term" value="F:oxidoreductase activity, acting on paired donors, with incorporation or reduction of molecular oxygen"/>
    <property type="evidence" value="ECO:0007669"/>
    <property type="project" value="InterPro"/>
</dbReference>
<evidence type="ECO:0000256" key="1">
    <source>
        <dbReference type="ARBA" id="ARBA00001971"/>
    </source>
</evidence>
<keyword evidence="11" id="KW-0503">Monooxygenase</keyword>
<keyword evidence="7 11" id="KW-0560">Oxidoreductase</keyword>
<comment type="cofactor">
    <cofactor evidence="1 10">
        <name>heme</name>
        <dbReference type="ChEBI" id="CHEBI:30413"/>
    </cofactor>
</comment>
<evidence type="ECO:0000256" key="6">
    <source>
        <dbReference type="ARBA" id="ARBA00022989"/>
    </source>
</evidence>
<dbReference type="CDD" id="cd11043">
    <property type="entry name" value="CYP90-like"/>
    <property type="match status" value="1"/>
</dbReference>